<dbReference type="OrthoDB" id="409122at2759"/>
<dbReference type="KEGG" id="psco:LY89DRAFT_657455"/>
<sequence length="638" mass="69454">MKLPSFLVGTGLFCIAKSAVTPHAIHERRDTSSSEWLKIDDKADGNAPFRLSIALAQRNLESASEYLMSISDPKSADYGKHWTAQQVADTFAPSDVDVNAVKSWLTANGIGSEKINVSKARNWMRLNVTVSEAAALLKTDYAVFEHQNTKKRALACDQYSLPREIKSLVDFITPTVHFPEVGSLYERDLVDGNLISSMAKFDGPVNMTTSPAFSHWDTSYCSNYSTPACIQALYNMPNGTKKAYVHFPCSYLANDLAQYFQRLGPQIPPATTPSVQLINEDSYLNSSDYLVVPEALMDLSLSMSLVYPQQVTMINSAASEYQYGTVKDEYDYVLEAYDASYCDIMGDKYQELTRTSTIDSMGACGVSKAPSVISVSYNGNEKPYQQVQQSRQCTESLKLGLQGVTVLYAAGDYGVAGTRGNCCVTAGCADKNSSKTAPSFQPSYPASCPWITSVGATQIQSSSSSSSKIGEVVAYEPKSATVEEWSSGGGFSNMFARPDYQKTALGYYFDHFSPNYTAVQYNNTKSTRGYPDISANGVNTLIVLKNKYYRTGGTSAATPIVGSIISLINEERLKVNKTVVGFINPVIYANPGAFNDIVQGNNPGCGTKGFQAVPGWDPVTGLGTPDYQKLLKVFMALP</sequence>
<keyword evidence="14" id="KW-1185">Reference proteome</keyword>
<dbReference type="SUPFAM" id="SSF52743">
    <property type="entry name" value="Subtilisin-like"/>
    <property type="match status" value="1"/>
</dbReference>
<feature type="binding site" evidence="11">
    <location>
        <position position="617"/>
    </location>
    <ligand>
        <name>Ca(2+)</name>
        <dbReference type="ChEBI" id="CHEBI:29108"/>
    </ligand>
</feature>
<accession>A0A132B9X2</accession>
<feature type="active site" description="Charge relay system" evidence="11">
    <location>
        <position position="298"/>
    </location>
</feature>
<feature type="binding site" evidence="11">
    <location>
        <position position="615"/>
    </location>
    <ligand>
        <name>Ca(2+)</name>
        <dbReference type="ChEBI" id="CHEBI:29108"/>
    </ligand>
</feature>
<dbReference type="EC" id="3.4.14.10" evidence="4"/>
<keyword evidence="10" id="KW-0865">Zymogen</keyword>
<dbReference type="Gene3D" id="3.40.50.200">
    <property type="entry name" value="Peptidase S8/S53 domain"/>
    <property type="match status" value="1"/>
</dbReference>
<protein>
    <recommendedName>
        <fullName evidence="4">tripeptidyl-peptidase II</fullName>
        <ecNumber evidence="4">3.4.14.10</ecNumber>
    </recommendedName>
</protein>
<evidence type="ECO:0000256" key="6">
    <source>
        <dbReference type="ARBA" id="ARBA00022723"/>
    </source>
</evidence>
<evidence type="ECO:0000256" key="3">
    <source>
        <dbReference type="ARBA" id="ARBA00004239"/>
    </source>
</evidence>
<dbReference type="SMART" id="SM00944">
    <property type="entry name" value="Pro-kuma_activ"/>
    <property type="match status" value="1"/>
</dbReference>
<evidence type="ECO:0000256" key="9">
    <source>
        <dbReference type="ARBA" id="ARBA00022837"/>
    </source>
</evidence>
<comment type="cofactor">
    <cofactor evidence="11">
        <name>Ca(2+)</name>
        <dbReference type="ChEBI" id="CHEBI:29108"/>
    </cofactor>
    <text evidence="11">Binds 1 Ca(2+) ion per subunit.</text>
</comment>
<evidence type="ECO:0000313" key="13">
    <source>
        <dbReference type="EMBL" id="KUJ09206.1"/>
    </source>
</evidence>
<dbReference type="PANTHER" id="PTHR14218:SF19">
    <property type="entry name" value="SERINE PROTEASE AORO, PUTATIVE (AFU_ORTHOLOGUE AFUA_6G10250)-RELATED"/>
    <property type="match status" value="1"/>
</dbReference>
<dbReference type="RefSeq" id="XP_018063561.1">
    <property type="nucleotide sequence ID" value="XM_018212430.1"/>
</dbReference>
<evidence type="ECO:0000256" key="10">
    <source>
        <dbReference type="ARBA" id="ARBA00023145"/>
    </source>
</evidence>
<evidence type="ECO:0000256" key="7">
    <source>
        <dbReference type="ARBA" id="ARBA00022801"/>
    </source>
</evidence>
<dbReference type="CDD" id="cd11377">
    <property type="entry name" value="Pro-peptidase_S53"/>
    <property type="match status" value="1"/>
</dbReference>
<comment type="subcellular location">
    <subcellularLocation>
        <location evidence="3">Secreted</location>
        <location evidence="3">Extracellular space</location>
    </subcellularLocation>
</comment>
<dbReference type="STRING" id="149040.A0A132B9X2"/>
<name>A0A132B9X2_MOLSC</name>
<gene>
    <name evidence="13" type="ORF">LY89DRAFT_657455</name>
</gene>
<evidence type="ECO:0000313" key="14">
    <source>
        <dbReference type="Proteomes" id="UP000070700"/>
    </source>
</evidence>
<dbReference type="PANTHER" id="PTHR14218">
    <property type="entry name" value="PROTEASE S8 TRIPEPTIDYL PEPTIDASE I CLN2"/>
    <property type="match status" value="1"/>
</dbReference>
<dbReference type="GO" id="GO:0006508">
    <property type="term" value="P:proteolysis"/>
    <property type="evidence" value="ECO:0007669"/>
    <property type="project" value="UniProtKB-KW"/>
</dbReference>
<dbReference type="Proteomes" id="UP000070700">
    <property type="component" value="Unassembled WGS sequence"/>
</dbReference>
<feature type="active site" description="Charge relay system" evidence="11">
    <location>
        <position position="555"/>
    </location>
</feature>
<keyword evidence="5 11" id="KW-0645">Protease</keyword>
<dbReference type="InterPro" id="IPR030400">
    <property type="entry name" value="Sedolisin_dom"/>
</dbReference>
<feature type="binding site" evidence="11">
    <location>
        <position position="596"/>
    </location>
    <ligand>
        <name>Ca(2+)</name>
        <dbReference type="ChEBI" id="CHEBI:29108"/>
    </ligand>
</feature>
<dbReference type="GO" id="GO:0005576">
    <property type="term" value="C:extracellular region"/>
    <property type="evidence" value="ECO:0007669"/>
    <property type="project" value="UniProtKB-SubCell"/>
</dbReference>
<evidence type="ECO:0000256" key="1">
    <source>
        <dbReference type="ARBA" id="ARBA00001910"/>
    </source>
</evidence>
<evidence type="ECO:0000256" key="2">
    <source>
        <dbReference type="ARBA" id="ARBA00002451"/>
    </source>
</evidence>
<evidence type="ECO:0000256" key="4">
    <source>
        <dbReference type="ARBA" id="ARBA00012462"/>
    </source>
</evidence>
<dbReference type="Pfam" id="PF09286">
    <property type="entry name" value="Pro-kuma_activ"/>
    <property type="match status" value="1"/>
</dbReference>
<evidence type="ECO:0000259" key="12">
    <source>
        <dbReference type="PROSITE" id="PS51695"/>
    </source>
</evidence>
<dbReference type="GO" id="GO:0046872">
    <property type="term" value="F:metal ion binding"/>
    <property type="evidence" value="ECO:0007669"/>
    <property type="project" value="UniProtKB-UniRule"/>
</dbReference>
<dbReference type="PROSITE" id="PS51695">
    <property type="entry name" value="SEDOLISIN"/>
    <property type="match status" value="1"/>
</dbReference>
<dbReference type="SUPFAM" id="SSF54897">
    <property type="entry name" value="Protease propeptides/inhibitors"/>
    <property type="match status" value="1"/>
</dbReference>
<dbReference type="InterPro" id="IPR036852">
    <property type="entry name" value="Peptidase_S8/S53_dom_sf"/>
</dbReference>
<dbReference type="InterPro" id="IPR050819">
    <property type="entry name" value="Tripeptidyl-peptidase_I"/>
</dbReference>
<dbReference type="InterPro" id="IPR000209">
    <property type="entry name" value="Peptidase_S8/S53_dom"/>
</dbReference>
<feature type="binding site" evidence="11">
    <location>
        <position position="597"/>
    </location>
    <ligand>
        <name>Ca(2+)</name>
        <dbReference type="ChEBI" id="CHEBI:29108"/>
    </ligand>
</feature>
<proteinExistence type="predicted"/>
<feature type="domain" description="Peptidase S53" evidence="12">
    <location>
        <begin position="224"/>
        <end position="637"/>
    </location>
</feature>
<dbReference type="AlphaFoldDB" id="A0A132B9X2"/>
<reference evidence="13 14" key="1">
    <citation type="submission" date="2015-10" db="EMBL/GenBank/DDBJ databases">
        <title>Full genome of DAOMC 229536 Phialocephala scopiformis, a fungal endophyte of spruce producing the potent anti-insectan compound rugulosin.</title>
        <authorList>
            <consortium name="DOE Joint Genome Institute"/>
            <person name="Walker A.K."/>
            <person name="Frasz S.L."/>
            <person name="Seifert K.A."/>
            <person name="Miller J.D."/>
            <person name="Mondo S.J."/>
            <person name="Labutti K."/>
            <person name="Lipzen A."/>
            <person name="Dockter R."/>
            <person name="Kennedy M."/>
            <person name="Grigoriev I.V."/>
            <person name="Spatafora J.W."/>
        </authorList>
    </citation>
    <scope>NUCLEOTIDE SEQUENCE [LARGE SCALE GENOMIC DNA]</scope>
    <source>
        <strain evidence="13 14">CBS 120377</strain>
    </source>
</reference>
<dbReference type="EMBL" id="KQ947432">
    <property type="protein sequence ID" value="KUJ09206.1"/>
    <property type="molecule type" value="Genomic_DNA"/>
</dbReference>
<comment type="function">
    <text evidence="2">Secreted tripeptidyl-peptidase which degrades proteins at acidic pHs and is involved in virulence.</text>
</comment>
<feature type="active site" description="Charge relay system" evidence="11">
    <location>
        <position position="294"/>
    </location>
</feature>
<dbReference type="Pfam" id="PF00082">
    <property type="entry name" value="Peptidase_S8"/>
    <property type="match status" value="1"/>
</dbReference>
<evidence type="ECO:0000256" key="5">
    <source>
        <dbReference type="ARBA" id="ARBA00022670"/>
    </source>
</evidence>
<dbReference type="InParanoid" id="A0A132B9X2"/>
<evidence type="ECO:0000256" key="11">
    <source>
        <dbReference type="PROSITE-ProRule" id="PRU01032"/>
    </source>
</evidence>
<dbReference type="GeneID" id="28822156"/>
<dbReference type="CDD" id="cd04056">
    <property type="entry name" value="Peptidases_S53"/>
    <property type="match status" value="1"/>
</dbReference>
<evidence type="ECO:0000256" key="8">
    <source>
        <dbReference type="ARBA" id="ARBA00022825"/>
    </source>
</evidence>
<keyword evidence="9 11" id="KW-0106">Calcium</keyword>
<dbReference type="GO" id="GO:0008240">
    <property type="term" value="F:tripeptidyl-peptidase activity"/>
    <property type="evidence" value="ECO:0007669"/>
    <property type="project" value="UniProtKB-EC"/>
</dbReference>
<organism evidence="13 14">
    <name type="scientific">Mollisia scopiformis</name>
    <name type="common">Conifer needle endophyte fungus</name>
    <name type="synonym">Phialocephala scopiformis</name>
    <dbReference type="NCBI Taxonomy" id="149040"/>
    <lineage>
        <taxon>Eukaryota</taxon>
        <taxon>Fungi</taxon>
        <taxon>Dikarya</taxon>
        <taxon>Ascomycota</taxon>
        <taxon>Pezizomycotina</taxon>
        <taxon>Leotiomycetes</taxon>
        <taxon>Helotiales</taxon>
        <taxon>Mollisiaceae</taxon>
        <taxon>Mollisia</taxon>
    </lineage>
</organism>
<keyword evidence="6 11" id="KW-0479">Metal-binding</keyword>
<keyword evidence="8 11" id="KW-0720">Serine protease</keyword>
<dbReference type="InterPro" id="IPR015366">
    <property type="entry name" value="S53_propep"/>
</dbReference>
<keyword evidence="7 11" id="KW-0378">Hydrolase</keyword>
<comment type="catalytic activity">
    <reaction evidence="1">
        <text>Release of an N-terminal tripeptide from a polypeptide.</text>
        <dbReference type="EC" id="3.4.14.10"/>
    </reaction>
</comment>
<dbReference type="GO" id="GO:0004252">
    <property type="term" value="F:serine-type endopeptidase activity"/>
    <property type="evidence" value="ECO:0007669"/>
    <property type="project" value="UniProtKB-UniRule"/>
</dbReference>